<dbReference type="Proteomes" id="UP000284220">
    <property type="component" value="Unassembled WGS sequence"/>
</dbReference>
<dbReference type="EMBL" id="QRZI01000005">
    <property type="protein sequence ID" value="RGV64204.1"/>
    <property type="molecule type" value="Genomic_DNA"/>
</dbReference>
<proteinExistence type="predicted"/>
<dbReference type="AlphaFoldDB" id="A0A395XAR8"/>
<accession>A0A395XAR8</accession>
<evidence type="ECO:0000313" key="4">
    <source>
        <dbReference type="Proteomes" id="UP000284220"/>
    </source>
</evidence>
<evidence type="ECO:0000313" key="3">
    <source>
        <dbReference type="Proteomes" id="UP000265828"/>
    </source>
</evidence>
<dbReference type="Proteomes" id="UP000265828">
    <property type="component" value="Unassembled WGS sequence"/>
</dbReference>
<name>A0A395XAR8_9FIRM</name>
<comment type="caution">
    <text evidence="1">The sequence shown here is derived from an EMBL/GenBank/DDBJ whole genome shotgun (WGS) entry which is preliminary data.</text>
</comment>
<evidence type="ECO:0000313" key="2">
    <source>
        <dbReference type="EMBL" id="RHG14420.1"/>
    </source>
</evidence>
<dbReference type="RefSeq" id="WP_118012975.1">
    <property type="nucleotide sequence ID" value="NZ_JBBNFJ010000004.1"/>
</dbReference>
<sequence length="84" mass="9624">MRERDIMYLSELIENRIISYCIKEEGSLQEHLNIGEELAHRAMIQALHNIVGRGTSKQSTKQLRKLCITTDSFDGCSYPLEAIL</sequence>
<reference evidence="3 4" key="1">
    <citation type="submission" date="2018-08" db="EMBL/GenBank/DDBJ databases">
        <title>A genome reference for cultivated species of the human gut microbiota.</title>
        <authorList>
            <person name="Zou Y."/>
            <person name="Xue W."/>
            <person name="Luo G."/>
        </authorList>
    </citation>
    <scope>NUCLEOTIDE SEQUENCE [LARGE SCALE GENOMIC DNA]</scope>
    <source>
        <strain evidence="1 3">AF14-23</strain>
        <strain evidence="2 4">AM22-9LB</strain>
    </source>
</reference>
<organism evidence="1 3">
    <name type="scientific">Blautia obeum</name>
    <dbReference type="NCBI Taxonomy" id="40520"/>
    <lineage>
        <taxon>Bacteria</taxon>
        <taxon>Bacillati</taxon>
        <taxon>Bacillota</taxon>
        <taxon>Clostridia</taxon>
        <taxon>Lachnospirales</taxon>
        <taxon>Lachnospiraceae</taxon>
        <taxon>Blautia</taxon>
    </lineage>
</organism>
<evidence type="ECO:0000313" key="1">
    <source>
        <dbReference type="EMBL" id="RGV64204.1"/>
    </source>
</evidence>
<protein>
    <submittedName>
        <fullName evidence="1">Uncharacterized protein</fullName>
    </submittedName>
</protein>
<gene>
    <name evidence="2" type="ORF">DW272_15770</name>
    <name evidence="1" type="ORF">DWW07_08300</name>
</gene>
<dbReference type="EMBL" id="QRHZ01000013">
    <property type="protein sequence ID" value="RHG14420.1"/>
    <property type="molecule type" value="Genomic_DNA"/>
</dbReference>